<feature type="region of interest" description="Disordered" evidence="1">
    <location>
        <begin position="146"/>
        <end position="196"/>
    </location>
</feature>
<gene>
    <name evidence="2" type="ORF">Fcan01_00097</name>
</gene>
<dbReference type="EMBL" id="LNIX01000001">
    <property type="protein sequence ID" value="OXA64487.1"/>
    <property type="molecule type" value="Genomic_DNA"/>
</dbReference>
<protein>
    <submittedName>
        <fullName evidence="2">Uncharacterized protein</fullName>
    </submittedName>
</protein>
<dbReference type="AlphaFoldDB" id="A0A226F4W5"/>
<evidence type="ECO:0000256" key="1">
    <source>
        <dbReference type="SAM" id="MobiDB-lite"/>
    </source>
</evidence>
<keyword evidence="3" id="KW-1185">Reference proteome</keyword>
<reference evidence="2 3" key="1">
    <citation type="submission" date="2015-12" db="EMBL/GenBank/DDBJ databases">
        <title>The genome of Folsomia candida.</title>
        <authorList>
            <person name="Faddeeva A."/>
            <person name="Derks M.F."/>
            <person name="Anvar Y."/>
            <person name="Smit S."/>
            <person name="Van Straalen N."/>
            <person name="Roelofs D."/>
        </authorList>
    </citation>
    <scope>NUCLEOTIDE SEQUENCE [LARGE SCALE GENOMIC DNA]</scope>
    <source>
        <strain evidence="2 3">VU population</strain>
        <tissue evidence="2">Whole body</tissue>
    </source>
</reference>
<proteinExistence type="predicted"/>
<sequence length="196" mass="21951">MTSNKLHRGTGNLLQDLISSAVLVKLCDEQTISTNLVKSELKIKSQFLHCSICGVKHQRRPLSQIKVEILRQIILKESFHKFSTTSICPLCSATLDKLIDLRKRIDKISTCIRSVFKLRHNLSDLEADTEIQDTISEIITLNDHHNDLPGVQSEDDDVVKLGSQEGSDHEDADIQNSTSEIIDNVPLNPNDDSPEV</sequence>
<evidence type="ECO:0000313" key="2">
    <source>
        <dbReference type="EMBL" id="OXA64487.1"/>
    </source>
</evidence>
<name>A0A226F4W5_FOLCA</name>
<organism evidence="2 3">
    <name type="scientific">Folsomia candida</name>
    <name type="common">Springtail</name>
    <dbReference type="NCBI Taxonomy" id="158441"/>
    <lineage>
        <taxon>Eukaryota</taxon>
        <taxon>Metazoa</taxon>
        <taxon>Ecdysozoa</taxon>
        <taxon>Arthropoda</taxon>
        <taxon>Hexapoda</taxon>
        <taxon>Collembola</taxon>
        <taxon>Entomobryomorpha</taxon>
        <taxon>Isotomoidea</taxon>
        <taxon>Isotomidae</taxon>
        <taxon>Proisotominae</taxon>
        <taxon>Folsomia</taxon>
    </lineage>
</organism>
<accession>A0A226F4W5</accession>
<dbReference type="Proteomes" id="UP000198287">
    <property type="component" value="Unassembled WGS sequence"/>
</dbReference>
<evidence type="ECO:0000313" key="3">
    <source>
        <dbReference type="Proteomes" id="UP000198287"/>
    </source>
</evidence>
<dbReference type="OrthoDB" id="6432771at2759"/>
<comment type="caution">
    <text evidence="2">The sequence shown here is derived from an EMBL/GenBank/DDBJ whole genome shotgun (WGS) entry which is preliminary data.</text>
</comment>